<feature type="transmembrane region" description="Helical" evidence="1">
    <location>
        <begin position="145"/>
        <end position="165"/>
    </location>
</feature>
<organism evidence="3 4">
    <name type="scientific">Arachis hypogaea</name>
    <name type="common">Peanut</name>
    <dbReference type="NCBI Taxonomy" id="3818"/>
    <lineage>
        <taxon>Eukaryota</taxon>
        <taxon>Viridiplantae</taxon>
        <taxon>Streptophyta</taxon>
        <taxon>Embryophyta</taxon>
        <taxon>Tracheophyta</taxon>
        <taxon>Spermatophyta</taxon>
        <taxon>Magnoliopsida</taxon>
        <taxon>eudicotyledons</taxon>
        <taxon>Gunneridae</taxon>
        <taxon>Pentapetalae</taxon>
        <taxon>rosids</taxon>
        <taxon>fabids</taxon>
        <taxon>Fabales</taxon>
        <taxon>Fabaceae</taxon>
        <taxon>Papilionoideae</taxon>
        <taxon>50 kb inversion clade</taxon>
        <taxon>dalbergioids sensu lato</taxon>
        <taxon>Dalbergieae</taxon>
        <taxon>Pterocarpus clade</taxon>
        <taxon>Arachis</taxon>
    </lineage>
</organism>
<dbReference type="AlphaFoldDB" id="A0A444ZQR9"/>
<dbReference type="Pfam" id="PF10536">
    <property type="entry name" value="PMD"/>
    <property type="match status" value="1"/>
</dbReference>
<dbReference type="InterPro" id="IPR019557">
    <property type="entry name" value="AminoTfrase-like_pln_mobile"/>
</dbReference>
<name>A0A444ZQR9_ARAHY</name>
<reference evidence="3 4" key="1">
    <citation type="submission" date="2019-01" db="EMBL/GenBank/DDBJ databases">
        <title>Sequencing of cultivated peanut Arachis hypogaea provides insights into genome evolution and oil improvement.</title>
        <authorList>
            <person name="Chen X."/>
        </authorList>
    </citation>
    <scope>NUCLEOTIDE SEQUENCE [LARGE SCALE GENOMIC DNA]</scope>
    <source>
        <strain evidence="4">cv. Fuhuasheng</strain>
        <tissue evidence="3">Leaves</tissue>
    </source>
</reference>
<keyword evidence="4" id="KW-1185">Reference proteome</keyword>
<feature type="domain" description="Aminotransferase-like plant mobile" evidence="2">
    <location>
        <begin position="49"/>
        <end position="154"/>
    </location>
</feature>
<keyword evidence="1" id="KW-0472">Membrane</keyword>
<dbReference type="InterPro" id="IPR044824">
    <property type="entry name" value="MAIN-like"/>
</dbReference>
<evidence type="ECO:0000313" key="4">
    <source>
        <dbReference type="Proteomes" id="UP000289738"/>
    </source>
</evidence>
<dbReference type="EMBL" id="SDMP01000014">
    <property type="protein sequence ID" value="RYR16563.1"/>
    <property type="molecule type" value="Genomic_DNA"/>
</dbReference>
<dbReference type="PANTHER" id="PTHR46033">
    <property type="entry name" value="PROTEIN MAIN-LIKE 2"/>
    <property type="match status" value="1"/>
</dbReference>
<dbReference type="PANTHER" id="PTHR46033:SF8">
    <property type="entry name" value="PROTEIN MAINTENANCE OF MERISTEMS-LIKE"/>
    <property type="match status" value="1"/>
</dbReference>
<accession>A0A444ZQR9</accession>
<dbReference type="Proteomes" id="UP000289738">
    <property type="component" value="Chromosome B04"/>
</dbReference>
<evidence type="ECO:0000259" key="2">
    <source>
        <dbReference type="Pfam" id="PF10536"/>
    </source>
</evidence>
<gene>
    <name evidence="3" type="ORF">Ahy_B04g073609</name>
</gene>
<keyword evidence="1" id="KW-1133">Transmembrane helix</keyword>
<sequence>MADERSLYGLNGVAHIAGSINEEPSRCICSVRRQQNMPMHNRIIPYLERAVHFTWFHERYRVLQQDATEDTVQIYTWAYIMMLLSTQLFGDKSGNRVYIRWLSFVARLDEMGNYSWALAALAWLYRCMCWIANRNVMNLVGPLQLLQSWIFYNFGFWYFWIPNVLV</sequence>
<evidence type="ECO:0000256" key="1">
    <source>
        <dbReference type="SAM" id="Phobius"/>
    </source>
</evidence>
<protein>
    <recommendedName>
        <fullName evidence="2">Aminotransferase-like plant mobile domain-containing protein</fullName>
    </recommendedName>
</protein>
<comment type="caution">
    <text evidence="3">The sequence shown here is derived from an EMBL/GenBank/DDBJ whole genome shotgun (WGS) entry which is preliminary data.</text>
</comment>
<proteinExistence type="predicted"/>
<keyword evidence="1" id="KW-0812">Transmembrane</keyword>
<evidence type="ECO:0000313" key="3">
    <source>
        <dbReference type="EMBL" id="RYR16563.1"/>
    </source>
</evidence>
<dbReference type="GO" id="GO:0010073">
    <property type="term" value="P:meristem maintenance"/>
    <property type="evidence" value="ECO:0007669"/>
    <property type="project" value="InterPro"/>
</dbReference>